<evidence type="ECO:0000256" key="1">
    <source>
        <dbReference type="SAM" id="MobiDB-lite"/>
    </source>
</evidence>
<gene>
    <name evidence="3" type="ORF">SAMN06265173_1547</name>
</gene>
<dbReference type="CDD" id="cd00085">
    <property type="entry name" value="HNHc"/>
    <property type="match status" value="1"/>
</dbReference>
<dbReference type="RefSeq" id="WP_185959105.1">
    <property type="nucleotide sequence ID" value="NZ_FXTO01000054.1"/>
</dbReference>
<dbReference type="InterPro" id="IPR003615">
    <property type="entry name" value="HNH_nuc"/>
</dbReference>
<protein>
    <recommendedName>
        <fullName evidence="2">HNH nuclease domain-containing protein</fullName>
    </recommendedName>
</protein>
<organism evidence="3 4">
    <name type="scientific">Thalassovita litoralis</name>
    <dbReference type="NCBI Taxonomy" id="1010611"/>
    <lineage>
        <taxon>Bacteria</taxon>
        <taxon>Pseudomonadati</taxon>
        <taxon>Pseudomonadota</taxon>
        <taxon>Alphaproteobacteria</taxon>
        <taxon>Rhodobacterales</taxon>
        <taxon>Roseobacteraceae</taxon>
        <taxon>Thalassovita</taxon>
    </lineage>
</organism>
<feature type="domain" description="HNH nuclease" evidence="2">
    <location>
        <begin position="48"/>
        <end position="108"/>
    </location>
</feature>
<evidence type="ECO:0000259" key="2">
    <source>
        <dbReference type="SMART" id="SM00507"/>
    </source>
</evidence>
<keyword evidence="4" id="KW-1185">Reference proteome</keyword>
<sequence>MGVLKGRGLPGRLSAPRSRIAPVSDQTLSGGHDVRRSKNWLNTARWQRLRLRVLERDGYTCQKTGVLLSGKHPAPNSPVVDHIVPHRGDPGLFWDQSNLQSVSKAWHDSVKQSIEKRGEAGQA</sequence>
<reference evidence="3 4" key="1">
    <citation type="submission" date="2017-05" db="EMBL/GenBank/DDBJ databases">
        <authorList>
            <person name="Varghese N."/>
            <person name="Submissions S."/>
        </authorList>
    </citation>
    <scope>NUCLEOTIDE SEQUENCE [LARGE SCALE GENOMIC DNA]</scope>
    <source>
        <strain evidence="3 4">DSM 29506</strain>
    </source>
</reference>
<dbReference type="SMART" id="SM00507">
    <property type="entry name" value="HNHc"/>
    <property type="match status" value="1"/>
</dbReference>
<evidence type="ECO:0000313" key="4">
    <source>
        <dbReference type="Proteomes" id="UP000316030"/>
    </source>
</evidence>
<proteinExistence type="predicted"/>
<accession>A0A521FV91</accession>
<evidence type="ECO:0000313" key="3">
    <source>
        <dbReference type="EMBL" id="SMO99451.1"/>
    </source>
</evidence>
<dbReference type="EMBL" id="FXTO01000054">
    <property type="protein sequence ID" value="SMO99451.1"/>
    <property type="molecule type" value="Genomic_DNA"/>
</dbReference>
<dbReference type="AlphaFoldDB" id="A0A521FV91"/>
<dbReference type="Proteomes" id="UP000316030">
    <property type="component" value="Unassembled WGS sequence"/>
</dbReference>
<name>A0A521FV91_9RHOB</name>
<feature type="region of interest" description="Disordered" evidence="1">
    <location>
        <begin position="1"/>
        <end position="34"/>
    </location>
</feature>